<dbReference type="AlphaFoldDB" id="A0A6A6XW73"/>
<protein>
    <submittedName>
        <fullName evidence="3">Uncharacterized protein</fullName>
    </submittedName>
</protein>
<keyword evidence="2" id="KW-0812">Transmembrane</keyword>
<name>A0A6A6XW73_9PLEO</name>
<organism evidence="3 4">
    <name type="scientific">Melanomma pulvis-pyrius CBS 109.77</name>
    <dbReference type="NCBI Taxonomy" id="1314802"/>
    <lineage>
        <taxon>Eukaryota</taxon>
        <taxon>Fungi</taxon>
        <taxon>Dikarya</taxon>
        <taxon>Ascomycota</taxon>
        <taxon>Pezizomycotina</taxon>
        <taxon>Dothideomycetes</taxon>
        <taxon>Pleosporomycetidae</taxon>
        <taxon>Pleosporales</taxon>
        <taxon>Melanommataceae</taxon>
        <taxon>Melanomma</taxon>
    </lineage>
</organism>
<feature type="region of interest" description="Disordered" evidence="1">
    <location>
        <begin position="57"/>
        <end position="85"/>
    </location>
</feature>
<evidence type="ECO:0000256" key="1">
    <source>
        <dbReference type="SAM" id="MobiDB-lite"/>
    </source>
</evidence>
<dbReference type="Proteomes" id="UP000799757">
    <property type="component" value="Unassembled WGS sequence"/>
</dbReference>
<feature type="transmembrane region" description="Helical" evidence="2">
    <location>
        <begin position="559"/>
        <end position="581"/>
    </location>
</feature>
<feature type="compositionally biased region" description="Polar residues" evidence="1">
    <location>
        <begin position="57"/>
        <end position="83"/>
    </location>
</feature>
<feature type="transmembrane region" description="Helical" evidence="2">
    <location>
        <begin position="208"/>
        <end position="227"/>
    </location>
</feature>
<keyword evidence="2" id="KW-1133">Transmembrane helix</keyword>
<dbReference type="Pfam" id="PF11374">
    <property type="entry name" value="DUF3176"/>
    <property type="match status" value="1"/>
</dbReference>
<sequence>MATFSSPEVQEVNSRTRPWSIGSQLLGHYETGHSNNNILYSQTSGIIDIHDGTAQPTTLSANNNGSTRTSSLGPENFNGGTESQDQRPLLRASSTFYDRIITDWWWWELLSLLVSFCCIAAICGMLLFHSGKKQPQYVLPGITINAYISVFAAVAKAALILPVSEAIGQLKWNWFQSDRNLWDFYLFDSASRGPWGSVALLAKTRCRYLVSLGAAVTVLALAFEPFLQQIVAFPERRVPTGKSLTWAVTTYVPDLPIFSRGTRTVDMDPSMTLAIDSTIITPNLTHTSADSICPTGNCTWPSFSSLGVCHQCQDVSHLLEYQCDYSHLDTTQGATSTYNGCGFKVNQTFVIGSSGFRHGMVTSLSTIFVHTGKNATDQGPFWNSTVFGNATLPIIDFYIAYTPGGPPATQRNETPIMLECLLSWCVQTLSSSTTEGIFREEAVESLLVQPETRQDEFGYPPIAVTTTDNNTFQIGNGTTDLLHNKLKDKFPYYIYRSNESISSPYPGIWEFHRNAPYDFEPCLDNITAVITNNLRSRAKGTKAIVGTSWSMEQFVDIRWVWISLPAALLIGSLVLVCATVLQSRKNNTAAWKSSALATLLHGLTEEARGRFDPNSSPSQIEAISEKLRVKLVSNGGIARLTPV</sequence>
<dbReference type="PANTHER" id="PTHR35394:SF5">
    <property type="entry name" value="DUF3176 DOMAIN-CONTAINING PROTEIN"/>
    <property type="match status" value="1"/>
</dbReference>
<keyword evidence="4" id="KW-1185">Reference proteome</keyword>
<evidence type="ECO:0000256" key="2">
    <source>
        <dbReference type="SAM" id="Phobius"/>
    </source>
</evidence>
<evidence type="ECO:0000313" key="3">
    <source>
        <dbReference type="EMBL" id="KAF2800629.1"/>
    </source>
</evidence>
<feature type="transmembrane region" description="Helical" evidence="2">
    <location>
        <begin position="137"/>
        <end position="161"/>
    </location>
</feature>
<keyword evidence="2" id="KW-0472">Membrane</keyword>
<gene>
    <name evidence="3" type="ORF">K505DRAFT_355590</name>
</gene>
<dbReference type="InterPro" id="IPR021514">
    <property type="entry name" value="DUF3176"/>
</dbReference>
<accession>A0A6A6XW73</accession>
<feature type="transmembrane region" description="Helical" evidence="2">
    <location>
        <begin position="104"/>
        <end position="128"/>
    </location>
</feature>
<dbReference type="PANTHER" id="PTHR35394">
    <property type="entry name" value="DUF3176 DOMAIN-CONTAINING PROTEIN"/>
    <property type="match status" value="1"/>
</dbReference>
<evidence type="ECO:0000313" key="4">
    <source>
        <dbReference type="Proteomes" id="UP000799757"/>
    </source>
</evidence>
<dbReference type="OrthoDB" id="5242705at2759"/>
<dbReference type="EMBL" id="MU001745">
    <property type="protein sequence ID" value="KAF2800629.1"/>
    <property type="molecule type" value="Genomic_DNA"/>
</dbReference>
<proteinExistence type="predicted"/>
<reference evidence="3" key="1">
    <citation type="journal article" date="2020" name="Stud. Mycol.">
        <title>101 Dothideomycetes genomes: a test case for predicting lifestyles and emergence of pathogens.</title>
        <authorList>
            <person name="Haridas S."/>
            <person name="Albert R."/>
            <person name="Binder M."/>
            <person name="Bloem J."/>
            <person name="Labutti K."/>
            <person name="Salamov A."/>
            <person name="Andreopoulos B."/>
            <person name="Baker S."/>
            <person name="Barry K."/>
            <person name="Bills G."/>
            <person name="Bluhm B."/>
            <person name="Cannon C."/>
            <person name="Castanera R."/>
            <person name="Culley D."/>
            <person name="Daum C."/>
            <person name="Ezra D."/>
            <person name="Gonzalez J."/>
            <person name="Henrissat B."/>
            <person name="Kuo A."/>
            <person name="Liang C."/>
            <person name="Lipzen A."/>
            <person name="Lutzoni F."/>
            <person name="Magnuson J."/>
            <person name="Mondo S."/>
            <person name="Nolan M."/>
            <person name="Ohm R."/>
            <person name="Pangilinan J."/>
            <person name="Park H.-J."/>
            <person name="Ramirez L."/>
            <person name="Alfaro M."/>
            <person name="Sun H."/>
            <person name="Tritt A."/>
            <person name="Yoshinaga Y."/>
            <person name="Zwiers L.-H."/>
            <person name="Turgeon B."/>
            <person name="Goodwin S."/>
            <person name="Spatafora J."/>
            <person name="Crous P."/>
            <person name="Grigoriev I."/>
        </authorList>
    </citation>
    <scope>NUCLEOTIDE SEQUENCE</scope>
    <source>
        <strain evidence="3">CBS 109.77</strain>
    </source>
</reference>